<proteinExistence type="predicted"/>
<evidence type="ECO:0000256" key="2">
    <source>
        <dbReference type="SAM" id="SignalP"/>
    </source>
</evidence>
<keyword evidence="3" id="KW-0449">Lipoprotein</keyword>
<dbReference type="OrthoDB" id="9785727at2"/>
<dbReference type="Proteomes" id="UP000264702">
    <property type="component" value="Unassembled WGS sequence"/>
</dbReference>
<dbReference type="InterPro" id="IPR029046">
    <property type="entry name" value="LolA/LolB/LppX"/>
</dbReference>
<keyword evidence="4" id="KW-1185">Reference proteome</keyword>
<dbReference type="EMBL" id="QVQT01000006">
    <property type="protein sequence ID" value="RFU15579.1"/>
    <property type="molecule type" value="Genomic_DNA"/>
</dbReference>
<organism evidence="3 4">
    <name type="scientific">Paracidobacterium acidisoli</name>
    <dbReference type="NCBI Taxonomy" id="2303751"/>
    <lineage>
        <taxon>Bacteria</taxon>
        <taxon>Pseudomonadati</taxon>
        <taxon>Acidobacteriota</taxon>
        <taxon>Terriglobia</taxon>
        <taxon>Terriglobales</taxon>
        <taxon>Acidobacteriaceae</taxon>
        <taxon>Paracidobacterium</taxon>
    </lineage>
</organism>
<feature type="signal peptide" evidence="2">
    <location>
        <begin position="1"/>
        <end position="23"/>
    </location>
</feature>
<evidence type="ECO:0000313" key="4">
    <source>
        <dbReference type="Proteomes" id="UP000264702"/>
    </source>
</evidence>
<reference evidence="3 4" key="1">
    <citation type="submission" date="2018-08" db="EMBL/GenBank/DDBJ databases">
        <title>Acidipila sp. 4G-K13, an acidobacterium isolated from forest soil.</title>
        <authorList>
            <person name="Gao Z.-H."/>
            <person name="Qiu L.-H."/>
        </authorList>
    </citation>
    <scope>NUCLEOTIDE SEQUENCE [LARGE SCALE GENOMIC DNA]</scope>
    <source>
        <strain evidence="3 4">4G-K13</strain>
    </source>
</reference>
<dbReference type="AlphaFoldDB" id="A0A372ILF5"/>
<dbReference type="Gene3D" id="2.50.20.10">
    <property type="entry name" value="Lipoprotein localisation LolA/LolB/LppX"/>
    <property type="match status" value="1"/>
</dbReference>
<name>A0A372ILF5_9BACT</name>
<protein>
    <submittedName>
        <fullName evidence="3">Outer membrane lipoprotein carrier protein LolA</fullName>
    </submittedName>
</protein>
<sequence length="224" mass="24517">MRAQRKALFAAILLLTSAFPAWSQQPAAAALASRVDHHYNSLHSLEAHFTQTYEGMGMHRRESGVLLLKKAGALRLSGKMRWTYSEPAGKLFVLDGHDGYFYAPGSAEAQRIPAKDLDDLHSPLRFLLGHTELEKELGHLLMTSGEDGTYVLSGVPKGMEQRVSSLSLTVTADGTIQAMKIEETDGVLNTFTFADEHPNVPVTDSQFLFTPPPGVHVVTGMQPM</sequence>
<comment type="caution">
    <text evidence="3">The sequence shown here is derived from an EMBL/GenBank/DDBJ whole genome shotgun (WGS) entry which is preliminary data.</text>
</comment>
<dbReference type="CDD" id="cd16325">
    <property type="entry name" value="LolA"/>
    <property type="match status" value="1"/>
</dbReference>
<feature type="chain" id="PRO_5016894306" evidence="2">
    <location>
        <begin position="24"/>
        <end position="224"/>
    </location>
</feature>
<evidence type="ECO:0000256" key="1">
    <source>
        <dbReference type="ARBA" id="ARBA00022729"/>
    </source>
</evidence>
<dbReference type="PANTHER" id="PTHR35869:SF1">
    <property type="entry name" value="OUTER-MEMBRANE LIPOPROTEIN CARRIER PROTEIN"/>
    <property type="match status" value="1"/>
</dbReference>
<evidence type="ECO:0000313" key="3">
    <source>
        <dbReference type="EMBL" id="RFU15579.1"/>
    </source>
</evidence>
<dbReference type="Pfam" id="PF03548">
    <property type="entry name" value="LolA"/>
    <property type="match status" value="1"/>
</dbReference>
<accession>A0A372ILF5</accession>
<dbReference type="InterPro" id="IPR004564">
    <property type="entry name" value="OM_lipoprot_carrier_LolA-like"/>
</dbReference>
<dbReference type="SUPFAM" id="SSF89392">
    <property type="entry name" value="Prokaryotic lipoproteins and lipoprotein localization factors"/>
    <property type="match status" value="1"/>
</dbReference>
<gene>
    <name evidence="3" type="ORF">D0Y96_17300</name>
</gene>
<keyword evidence="1 2" id="KW-0732">Signal</keyword>
<dbReference type="PANTHER" id="PTHR35869">
    <property type="entry name" value="OUTER-MEMBRANE LIPOPROTEIN CARRIER PROTEIN"/>
    <property type="match status" value="1"/>
</dbReference>